<organism evidence="3 4">
    <name type="scientific">Tritrichomonas foetus</name>
    <dbReference type="NCBI Taxonomy" id="1144522"/>
    <lineage>
        <taxon>Eukaryota</taxon>
        <taxon>Metamonada</taxon>
        <taxon>Parabasalia</taxon>
        <taxon>Tritrichomonadida</taxon>
        <taxon>Tritrichomonadidae</taxon>
        <taxon>Tritrichomonas</taxon>
    </lineage>
</organism>
<protein>
    <submittedName>
        <fullName evidence="3">Uncharacterized protein</fullName>
    </submittedName>
</protein>
<comment type="caution">
    <text evidence="3">The sequence shown here is derived from an EMBL/GenBank/DDBJ whole genome shotgun (WGS) entry which is preliminary data.</text>
</comment>
<gene>
    <name evidence="3" type="ORF">TRFO_34085</name>
</gene>
<dbReference type="AlphaFoldDB" id="A0A1J4JPP5"/>
<dbReference type="EMBL" id="MLAK01001003">
    <property type="protein sequence ID" value="OHS99501.1"/>
    <property type="molecule type" value="Genomic_DNA"/>
</dbReference>
<dbReference type="Proteomes" id="UP000179807">
    <property type="component" value="Unassembled WGS sequence"/>
</dbReference>
<dbReference type="RefSeq" id="XP_068352638.1">
    <property type="nucleotide sequence ID" value="XM_068509463.1"/>
</dbReference>
<dbReference type="GeneID" id="94844167"/>
<evidence type="ECO:0000256" key="2">
    <source>
        <dbReference type="SAM" id="Phobius"/>
    </source>
</evidence>
<reference evidence="3" key="1">
    <citation type="submission" date="2016-10" db="EMBL/GenBank/DDBJ databases">
        <authorList>
            <person name="Benchimol M."/>
            <person name="Almeida L.G."/>
            <person name="Vasconcelos A.T."/>
            <person name="Perreira-Neves A."/>
            <person name="Rosa I.A."/>
            <person name="Tasca T."/>
            <person name="Bogo M.R."/>
            <person name="de Souza W."/>
        </authorList>
    </citation>
    <scope>NUCLEOTIDE SEQUENCE [LARGE SCALE GENOMIC DNA]</scope>
    <source>
        <strain evidence="3">K</strain>
    </source>
</reference>
<dbReference type="VEuPathDB" id="TrichDB:TRFO_34085"/>
<evidence type="ECO:0000313" key="3">
    <source>
        <dbReference type="EMBL" id="OHS99501.1"/>
    </source>
</evidence>
<keyword evidence="4" id="KW-1185">Reference proteome</keyword>
<evidence type="ECO:0000313" key="4">
    <source>
        <dbReference type="Proteomes" id="UP000179807"/>
    </source>
</evidence>
<keyword evidence="2" id="KW-0472">Membrane</keyword>
<evidence type="ECO:0000256" key="1">
    <source>
        <dbReference type="SAM" id="MobiDB-lite"/>
    </source>
</evidence>
<sequence length="375" mass="44534">MNHNGTKNDFVLLINNIPIKCNKEIIIKQSQAIRNQFSRQDQFSAQIENGDKNIDLVTKIINNKTYEIDENNISFLKDFSLKLDLTLLKKRISSYDYQEECLSKQIDQHPNIQFLIELNQLFREITNETYEEILKTLFTKEKVSQYKQLGYEPLSNLIYYCVVNRLSRSFKRYSLEEQHSYALLIIQLLQVFFSKLSTFQTYFNSFILNKYKEIKMQKSSISNYRQETFYFIHLLLEHKILSLSSFQNSNSDSNSNSNLNSKSAVKYLSQLQNQNQLQKYFNLPIYFLHYFSNEQLDEYLKMQEELNPIFLTKLTEENENGNDNDNQNEINTSKTIKSRKTNRKEVNKLNQLKAIVLMILIILLMIKKTIKKIKI</sequence>
<proteinExistence type="predicted"/>
<feature type="transmembrane region" description="Helical" evidence="2">
    <location>
        <begin position="349"/>
        <end position="366"/>
    </location>
</feature>
<keyword evidence="2" id="KW-0812">Transmembrane</keyword>
<accession>A0A1J4JPP5</accession>
<feature type="region of interest" description="Disordered" evidence="1">
    <location>
        <begin position="317"/>
        <end position="341"/>
    </location>
</feature>
<name>A0A1J4JPP5_9EUKA</name>
<keyword evidence="2" id="KW-1133">Transmembrane helix</keyword>